<dbReference type="Proteomes" id="UP001164250">
    <property type="component" value="Chromosome 13"/>
</dbReference>
<gene>
    <name evidence="1" type="ORF">Patl1_24132</name>
</gene>
<proteinExistence type="predicted"/>
<organism evidence="1 2">
    <name type="scientific">Pistacia atlantica</name>
    <dbReference type="NCBI Taxonomy" id="434234"/>
    <lineage>
        <taxon>Eukaryota</taxon>
        <taxon>Viridiplantae</taxon>
        <taxon>Streptophyta</taxon>
        <taxon>Embryophyta</taxon>
        <taxon>Tracheophyta</taxon>
        <taxon>Spermatophyta</taxon>
        <taxon>Magnoliopsida</taxon>
        <taxon>eudicotyledons</taxon>
        <taxon>Gunneridae</taxon>
        <taxon>Pentapetalae</taxon>
        <taxon>rosids</taxon>
        <taxon>malvids</taxon>
        <taxon>Sapindales</taxon>
        <taxon>Anacardiaceae</taxon>
        <taxon>Pistacia</taxon>
    </lineage>
</organism>
<sequence length="232" mass="26334">MKHYLRLSTACEIWCALSKVFYDESDELLVFSLHQKAFTAKQNGRPLSVYYGELTEIFQKLNHRNINAVPNLKEGYSKVRREAVRQTTLNGESGIIEISAMVAQNRSQHTKSSNKFGHTKNQCFELIGYPDWWDRSHDQRKKYSKKNSKKNSIATILEKKEDADQCLSVVATTRNNGESLHMCTSVSNSAWIIDSSATGHMTFDSMHISHLKPSSHKFMSIANGKSTQVIGE</sequence>
<name>A0ACC1A2I9_9ROSI</name>
<protein>
    <submittedName>
        <fullName evidence="1">Uncharacterized protein</fullName>
    </submittedName>
</protein>
<evidence type="ECO:0000313" key="2">
    <source>
        <dbReference type="Proteomes" id="UP001164250"/>
    </source>
</evidence>
<keyword evidence="2" id="KW-1185">Reference proteome</keyword>
<dbReference type="EMBL" id="CM047909">
    <property type="protein sequence ID" value="KAJ0080444.1"/>
    <property type="molecule type" value="Genomic_DNA"/>
</dbReference>
<comment type="caution">
    <text evidence="1">The sequence shown here is derived from an EMBL/GenBank/DDBJ whole genome shotgun (WGS) entry which is preliminary data.</text>
</comment>
<accession>A0ACC1A2I9</accession>
<evidence type="ECO:0000313" key="1">
    <source>
        <dbReference type="EMBL" id="KAJ0080444.1"/>
    </source>
</evidence>
<reference evidence="2" key="1">
    <citation type="journal article" date="2023" name="G3 (Bethesda)">
        <title>Genome assembly and association tests identify interacting loci associated with vigor, precocity, and sex in interspecific pistachio rootstocks.</title>
        <authorList>
            <person name="Palmer W."/>
            <person name="Jacygrad E."/>
            <person name="Sagayaradj S."/>
            <person name="Cavanaugh K."/>
            <person name="Han R."/>
            <person name="Bertier L."/>
            <person name="Beede B."/>
            <person name="Kafkas S."/>
            <person name="Golino D."/>
            <person name="Preece J."/>
            <person name="Michelmore R."/>
        </authorList>
    </citation>
    <scope>NUCLEOTIDE SEQUENCE [LARGE SCALE GENOMIC DNA]</scope>
</reference>